<reference evidence="2 3" key="2">
    <citation type="journal article" date="2013" name="PLoS ONE">
        <title>INDIGO - INtegrated Data Warehouse of MIcrobial GenOmes with Examples from the Red Sea Extremophiles.</title>
        <authorList>
            <person name="Alam I."/>
            <person name="Antunes A."/>
            <person name="Kamau A.A."/>
            <person name="Ba Alawi W."/>
            <person name="Kalkatawi M."/>
            <person name="Stingl U."/>
            <person name="Bajic V.B."/>
        </authorList>
    </citation>
    <scope>NUCLEOTIDE SEQUENCE [LARGE SCALE GENOMIC DNA]</scope>
    <source>
        <strain evidence="2 3">SSD-17B</strain>
    </source>
</reference>
<feature type="transmembrane region" description="Helical" evidence="1">
    <location>
        <begin position="159"/>
        <end position="179"/>
    </location>
</feature>
<feature type="transmembrane region" description="Helical" evidence="1">
    <location>
        <begin position="36"/>
        <end position="54"/>
    </location>
</feature>
<sequence>MLIPVLMSSVLGHILADFIFQTNSIATGKQQLKLKFLAKHFLIVFSTTLIILMLKVDPLLALIVSLVIVSIHIIIDIIKALLERELLPKAYVSFLFDQAVHIITLIIVSFIFVKQMTFNDYNIDFMKWISELVSLKDLTGMTETKLVEHYIETLTHIEIYLSILLFFGFGAGIFVGKFLEQLKNFNIEETTFKLGRYIGIFERLIILILAANLQFRAIGLIIAAKSLARHEKLDHQHFAEYYLLGTLLNILIGITGGLLINYLSTML</sequence>
<feature type="transmembrane region" description="Helical" evidence="1">
    <location>
        <begin position="242"/>
        <end position="263"/>
    </location>
</feature>
<feature type="transmembrane region" description="Helical" evidence="1">
    <location>
        <begin position="60"/>
        <end position="82"/>
    </location>
</feature>
<keyword evidence="1" id="KW-1133">Transmembrane helix</keyword>
<dbReference type="InParanoid" id="U2FJP0"/>
<accession>U2FJP0</accession>
<dbReference type="InterPro" id="IPR021737">
    <property type="entry name" value="Phage_phiKZ_Orf197"/>
</dbReference>
<dbReference type="EMBL" id="AFNU02000002">
    <property type="protein sequence ID" value="ERJ13025.1"/>
    <property type="molecule type" value="Genomic_DNA"/>
</dbReference>
<proteinExistence type="predicted"/>
<gene>
    <name evidence="2" type="ORF">HLPCO_000634</name>
</gene>
<dbReference type="STRING" id="1033810.HLPCO_000634"/>
<name>U2FJP0_9MOLU</name>
<organism evidence="2 3">
    <name type="scientific">Haloplasma contractile SSD-17B</name>
    <dbReference type="NCBI Taxonomy" id="1033810"/>
    <lineage>
        <taxon>Bacteria</taxon>
        <taxon>Bacillati</taxon>
        <taxon>Mycoplasmatota</taxon>
        <taxon>Mollicutes</taxon>
        <taxon>Haloplasmatales</taxon>
        <taxon>Haloplasmataceae</taxon>
        <taxon>Haloplasma</taxon>
    </lineage>
</organism>
<evidence type="ECO:0000313" key="2">
    <source>
        <dbReference type="EMBL" id="ERJ13025.1"/>
    </source>
</evidence>
<dbReference type="Proteomes" id="UP000005707">
    <property type="component" value="Unassembled WGS sequence"/>
</dbReference>
<dbReference type="RefSeq" id="WP_008826964.1">
    <property type="nucleotide sequence ID" value="NZ_AFNU02000002.1"/>
</dbReference>
<keyword evidence="1" id="KW-0812">Transmembrane</keyword>
<evidence type="ECO:0008006" key="4">
    <source>
        <dbReference type="Google" id="ProtNLM"/>
    </source>
</evidence>
<feature type="transmembrane region" description="Helical" evidence="1">
    <location>
        <begin position="94"/>
        <end position="113"/>
    </location>
</feature>
<evidence type="ECO:0000256" key="1">
    <source>
        <dbReference type="SAM" id="Phobius"/>
    </source>
</evidence>
<reference evidence="2 3" key="1">
    <citation type="journal article" date="2011" name="J. Bacteriol.">
        <title>Genome sequence of Haloplasma contractile, an unusual contractile bacterium from a deep-sea anoxic brine lake.</title>
        <authorList>
            <person name="Antunes A."/>
            <person name="Alam I."/>
            <person name="El Dorry H."/>
            <person name="Siam R."/>
            <person name="Robertson A."/>
            <person name="Bajic V.B."/>
            <person name="Stingl U."/>
        </authorList>
    </citation>
    <scope>NUCLEOTIDE SEQUENCE [LARGE SCALE GENOMIC DNA]</scope>
    <source>
        <strain evidence="2 3">SSD-17B</strain>
    </source>
</reference>
<dbReference type="eggNOG" id="COG5061">
    <property type="taxonomic scope" value="Bacteria"/>
</dbReference>
<keyword evidence="3" id="KW-1185">Reference proteome</keyword>
<protein>
    <recommendedName>
        <fullName evidence="4">DUF3307 domain-containing protein</fullName>
    </recommendedName>
</protein>
<comment type="caution">
    <text evidence="2">The sequence shown here is derived from an EMBL/GenBank/DDBJ whole genome shotgun (WGS) entry which is preliminary data.</text>
</comment>
<dbReference type="Pfam" id="PF11750">
    <property type="entry name" value="DUF3307"/>
    <property type="match status" value="1"/>
</dbReference>
<evidence type="ECO:0000313" key="3">
    <source>
        <dbReference type="Proteomes" id="UP000005707"/>
    </source>
</evidence>
<keyword evidence="1" id="KW-0472">Membrane</keyword>
<dbReference type="OrthoDB" id="5122730at2"/>
<feature type="transmembrane region" description="Helical" evidence="1">
    <location>
        <begin position="200"/>
        <end position="222"/>
    </location>
</feature>
<dbReference type="AlphaFoldDB" id="U2FJP0"/>